<comment type="caution">
    <text evidence="2">The sequence shown here is derived from an EMBL/GenBank/DDBJ whole genome shotgun (WGS) entry which is preliminary data.</text>
</comment>
<feature type="region of interest" description="Disordered" evidence="1">
    <location>
        <begin position="66"/>
        <end position="94"/>
    </location>
</feature>
<dbReference type="AlphaFoldDB" id="A0A7I9ZES8"/>
<evidence type="ECO:0000256" key="1">
    <source>
        <dbReference type="SAM" id="MobiDB-lite"/>
    </source>
</evidence>
<protein>
    <submittedName>
        <fullName evidence="2">Uncharacterized protein</fullName>
    </submittedName>
</protein>
<sequence length="94" mass="9760">MVRSASWRAITSSIAAVKASTSSGPLIRNAVGMLWVATAPSKRSRNHNRLCANDNGTNAGRALATNGFRPPPLPPTRGANCATVGDSKTVRTAT</sequence>
<reference evidence="2 3" key="1">
    <citation type="journal article" date="2019" name="Emerg. Microbes Infect.">
        <title>Comprehensive subspecies identification of 175 nontuberculous mycobacteria species based on 7547 genomic profiles.</title>
        <authorList>
            <person name="Matsumoto Y."/>
            <person name="Kinjo T."/>
            <person name="Motooka D."/>
            <person name="Nabeya D."/>
            <person name="Jung N."/>
            <person name="Uechi K."/>
            <person name="Horii T."/>
            <person name="Iida T."/>
            <person name="Fujita J."/>
            <person name="Nakamura S."/>
        </authorList>
    </citation>
    <scope>NUCLEOTIDE SEQUENCE [LARGE SCALE GENOMIC DNA]</scope>
    <source>
        <strain evidence="2 3">JCM 30726</strain>
    </source>
</reference>
<name>A0A7I9ZES8_9MYCO</name>
<organism evidence="2 3">
    <name type="scientific">Mycobacterium timonense</name>
    <dbReference type="NCBI Taxonomy" id="701043"/>
    <lineage>
        <taxon>Bacteria</taxon>
        <taxon>Bacillati</taxon>
        <taxon>Actinomycetota</taxon>
        <taxon>Actinomycetes</taxon>
        <taxon>Mycobacteriales</taxon>
        <taxon>Mycobacteriaceae</taxon>
        <taxon>Mycobacterium</taxon>
        <taxon>Mycobacterium avium complex (MAC)</taxon>
    </lineage>
</organism>
<dbReference type="EMBL" id="BLLA01000003">
    <property type="protein sequence ID" value="GFG99403.1"/>
    <property type="molecule type" value="Genomic_DNA"/>
</dbReference>
<keyword evidence="3" id="KW-1185">Reference proteome</keyword>
<evidence type="ECO:0000313" key="2">
    <source>
        <dbReference type="EMBL" id="GFG99403.1"/>
    </source>
</evidence>
<evidence type="ECO:0000313" key="3">
    <source>
        <dbReference type="Proteomes" id="UP000465301"/>
    </source>
</evidence>
<gene>
    <name evidence="2" type="ORF">MTIM_52820</name>
</gene>
<dbReference type="Proteomes" id="UP000465301">
    <property type="component" value="Unassembled WGS sequence"/>
</dbReference>
<proteinExistence type="predicted"/>
<accession>A0A7I9ZES8</accession>